<dbReference type="PANTHER" id="PTHR39596">
    <property type="match status" value="1"/>
</dbReference>
<gene>
    <name evidence="1" type="ORF">AMS68_002160</name>
</gene>
<evidence type="ECO:0008006" key="3">
    <source>
        <dbReference type="Google" id="ProtNLM"/>
    </source>
</evidence>
<accession>A0A6H0XPK6</accession>
<dbReference type="AlphaFoldDB" id="A0A6H0XPK6"/>
<dbReference type="EMBL" id="CP051140">
    <property type="protein sequence ID" value="QIW96642.1"/>
    <property type="molecule type" value="Genomic_DNA"/>
</dbReference>
<dbReference type="Proteomes" id="UP000503462">
    <property type="component" value="Chromosome 2"/>
</dbReference>
<evidence type="ECO:0000313" key="2">
    <source>
        <dbReference type="Proteomes" id="UP000503462"/>
    </source>
</evidence>
<sequence>MDHLCTPLASTDSPIRVKLTCTSGLYDDGPFLSYPSRASARWTHFEGPYHARYALEEQANNSSNEDFANFLQRWLFFGLLHEVLQEHGLFSADEYIETVDGDRMVHTRCLGDRLHQWAERCGNMADPINLRRCRHLHLCLDRTRNTLRCLLPGLGHDGFDESIKISLIALYEAISSAWDVVYGKVDDDLECPSVATTMGSFTEIETAKMRDRGWCPSVIGREIEEKSTPAFRWYIQRLQQYPADLDHSECGTSGCKTEQINQQYELRHVPDSCQCETIGPELASVAAILDAGEYPVLTVTGRDRDSLVVNVIPYRQGLRYVAMSHVWADGLGNPAAMLLPRCQILRLQEYVDSLDARSSAESRSQQTQDDVLYLWCDSLLCPVTRPEPPGMTEEQKREFYNDPDVVRELDLKKKALSHMRAVYTAAECVLVLDRGIESVPFVASDAGCIEAAARILTSRWMQRLWTLQEAALPVALWFRFKEQNVKYVDIAVRTRGLYRSSILLRTLCLDLTQRLIHLRAFRTLADTPVDLQAFSEQIRYRRCTVAADMPICAAALLGLDIDKIAAPPDIEHRMVCLWDDFGRRRPIPQNIIFADVPNLKIVGHRWAPSTLMKSLRHSSPHQSAILTPEGLCVTLPCWQLSSGVRPWVLSGYFFEEMALQNRGSLDIRGPDDRWYAMSFSNGKEERRFWRRWTTNQSYRYFDWHLLFEEELSDNNTSSHALLGVVNKGVFRRFLTVHVVQRRGDVLLLSQAAWRHAQYLRSCREYRKFQTILLVDIMLSILIRIRPALTPFARSMRRLVRAVSAHHAHGITIEWLQRRRPDAQTDEVNTAVANLRRMSNSDDAWLGSYIVTYFNGCMATVTRVYDAQEAWCVD</sequence>
<organism evidence="1 2">
    <name type="scientific">Peltaster fructicola</name>
    <dbReference type="NCBI Taxonomy" id="286661"/>
    <lineage>
        <taxon>Eukaryota</taxon>
        <taxon>Fungi</taxon>
        <taxon>Dikarya</taxon>
        <taxon>Ascomycota</taxon>
        <taxon>Pezizomycotina</taxon>
        <taxon>Dothideomycetes</taxon>
        <taxon>Dothideomycetes incertae sedis</taxon>
        <taxon>Peltaster</taxon>
    </lineage>
</organism>
<dbReference type="PANTHER" id="PTHR39596:SF3">
    <property type="entry name" value="HETEROKARYON INCOMPATIBILITY DOMAIN-CONTAINING PROTEIN"/>
    <property type="match status" value="1"/>
</dbReference>
<keyword evidence="2" id="KW-1185">Reference proteome</keyword>
<dbReference type="OrthoDB" id="2426273at2759"/>
<protein>
    <recommendedName>
        <fullName evidence="3">Heterokaryon incompatibility domain-containing protein</fullName>
    </recommendedName>
</protein>
<name>A0A6H0XPK6_9PEZI</name>
<proteinExistence type="predicted"/>
<reference evidence="1 2" key="1">
    <citation type="journal article" date="2016" name="Sci. Rep.">
        <title>Peltaster fructicola genome reveals evolution from an invasive phytopathogen to an ectophytic parasite.</title>
        <authorList>
            <person name="Xu C."/>
            <person name="Chen H."/>
            <person name="Gleason M.L."/>
            <person name="Xu J.R."/>
            <person name="Liu H."/>
            <person name="Zhang R."/>
            <person name="Sun G."/>
        </authorList>
    </citation>
    <scope>NUCLEOTIDE SEQUENCE [LARGE SCALE GENOMIC DNA]</scope>
    <source>
        <strain evidence="1 2">LNHT1506</strain>
    </source>
</reference>
<evidence type="ECO:0000313" key="1">
    <source>
        <dbReference type="EMBL" id="QIW96642.1"/>
    </source>
</evidence>